<dbReference type="InterPro" id="IPR011604">
    <property type="entry name" value="PDDEXK-like_dom_sf"/>
</dbReference>
<protein>
    <recommendedName>
        <fullName evidence="2">YqaJ viral recombinase domain-containing protein</fullName>
    </recommendedName>
</protein>
<gene>
    <name evidence="1" type="ORF">S01H1_72280</name>
</gene>
<dbReference type="AlphaFoldDB" id="X0XB56"/>
<feature type="non-terminal residue" evidence="1">
    <location>
        <position position="1"/>
    </location>
</feature>
<dbReference type="EMBL" id="BARS01048192">
    <property type="protein sequence ID" value="GAG33893.1"/>
    <property type="molecule type" value="Genomic_DNA"/>
</dbReference>
<accession>X0XB56</accession>
<evidence type="ECO:0000313" key="1">
    <source>
        <dbReference type="EMBL" id="GAG33893.1"/>
    </source>
</evidence>
<feature type="non-terminal residue" evidence="1">
    <location>
        <position position="243"/>
    </location>
</feature>
<dbReference type="SUPFAM" id="SSF52980">
    <property type="entry name" value="Restriction endonuclease-like"/>
    <property type="match status" value="1"/>
</dbReference>
<organism evidence="1">
    <name type="scientific">marine sediment metagenome</name>
    <dbReference type="NCBI Taxonomy" id="412755"/>
    <lineage>
        <taxon>unclassified sequences</taxon>
        <taxon>metagenomes</taxon>
        <taxon>ecological metagenomes</taxon>
    </lineage>
</organism>
<comment type="caution">
    <text evidence="1">The sequence shown here is derived from an EMBL/GenBank/DDBJ whole genome shotgun (WGS) entry which is preliminary data.</text>
</comment>
<dbReference type="Gene3D" id="3.90.320.10">
    <property type="match status" value="1"/>
</dbReference>
<dbReference type="InterPro" id="IPR011335">
    <property type="entry name" value="Restrct_endonuc-II-like"/>
</dbReference>
<evidence type="ECO:0008006" key="2">
    <source>
        <dbReference type="Google" id="ProtNLM"/>
    </source>
</evidence>
<proteinExistence type="predicted"/>
<reference evidence="1" key="1">
    <citation type="journal article" date="2014" name="Front. Microbiol.">
        <title>High frequency of phylogenetically diverse reductive dehalogenase-homologous genes in deep subseafloor sedimentary metagenomes.</title>
        <authorList>
            <person name="Kawai M."/>
            <person name="Futagami T."/>
            <person name="Toyoda A."/>
            <person name="Takaki Y."/>
            <person name="Nishi S."/>
            <person name="Hori S."/>
            <person name="Arai W."/>
            <person name="Tsubouchi T."/>
            <person name="Morono Y."/>
            <person name="Uchiyama I."/>
            <person name="Ito T."/>
            <person name="Fujiyama A."/>
            <person name="Inagaki F."/>
            <person name="Takami H."/>
        </authorList>
    </citation>
    <scope>NUCLEOTIDE SEQUENCE</scope>
    <source>
        <strain evidence="1">Expedition CK06-06</strain>
    </source>
</reference>
<sequence length="243" mass="27584">QMGCKIITDPETLEFEDKAHYLIDHPDGLVESIIDATEDSRDLIGNPVEAKSVERKGEWGDAGTDEIPDAAMLQVHVHMICTGREVCHVAALIGKHTFDMYRVELNTDIADAIKEAAVNFWEIHVLRDIPPYIAPSLDMLKLRKREPQKIYVFQDMAPLENWELAKKLLKEAEAAKEVAEAAMISKLSDAEAATFPDGQAFTYYEESQNRFNQKEFNAAHPEMFLEFKRQTTPKPRIQGRIQA</sequence>
<name>X0XB56_9ZZZZ</name>